<comment type="caution">
    <text evidence="2">The sequence shown here is derived from an EMBL/GenBank/DDBJ whole genome shotgun (WGS) entry which is preliminary data.</text>
</comment>
<feature type="domain" description="SnoaL-like" evidence="1">
    <location>
        <begin position="12"/>
        <end position="123"/>
    </location>
</feature>
<organism evidence="2 3">
    <name type="scientific">Macrophomina phaseolina</name>
    <dbReference type="NCBI Taxonomy" id="35725"/>
    <lineage>
        <taxon>Eukaryota</taxon>
        <taxon>Fungi</taxon>
        <taxon>Dikarya</taxon>
        <taxon>Ascomycota</taxon>
        <taxon>Pezizomycotina</taxon>
        <taxon>Dothideomycetes</taxon>
        <taxon>Dothideomycetes incertae sedis</taxon>
        <taxon>Botryosphaeriales</taxon>
        <taxon>Botryosphaeriaceae</taxon>
        <taxon>Macrophomina</taxon>
    </lineage>
</organism>
<evidence type="ECO:0000259" key="1">
    <source>
        <dbReference type="Pfam" id="PF12680"/>
    </source>
</evidence>
<dbReference type="InterPro" id="IPR032710">
    <property type="entry name" value="NTF2-like_dom_sf"/>
</dbReference>
<dbReference type="Gene3D" id="3.10.450.50">
    <property type="match status" value="1"/>
</dbReference>
<dbReference type="Proteomes" id="UP000774617">
    <property type="component" value="Unassembled WGS sequence"/>
</dbReference>
<name>A0ABQ8G2A8_9PEZI</name>
<dbReference type="SUPFAM" id="SSF54427">
    <property type="entry name" value="NTF2-like"/>
    <property type="match status" value="1"/>
</dbReference>
<reference evidence="2 3" key="1">
    <citation type="journal article" date="2021" name="Nat. Commun.">
        <title>Genetic determinants of endophytism in the Arabidopsis root mycobiome.</title>
        <authorList>
            <person name="Mesny F."/>
            <person name="Miyauchi S."/>
            <person name="Thiergart T."/>
            <person name="Pickel B."/>
            <person name="Atanasova L."/>
            <person name="Karlsson M."/>
            <person name="Huettel B."/>
            <person name="Barry K.W."/>
            <person name="Haridas S."/>
            <person name="Chen C."/>
            <person name="Bauer D."/>
            <person name="Andreopoulos W."/>
            <person name="Pangilinan J."/>
            <person name="LaButti K."/>
            <person name="Riley R."/>
            <person name="Lipzen A."/>
            <person name="Clum A."/>
            <person name="Drula E."/>
            <person name="Henrissat B."/>
            <person name="Kohler A."/>
            <person name="Grigoriev I.V."/>
            <person name="Martin F.M."/>
            <person name="Hacquard S."/>
        </authorList>
    </citation>
    <scope>NUCLEOTIDE SEQUENCE [LARGE SCALE GENOMIC DNA]</scope>
    <source>
        <strain evidence="2 3">MPI-SDFR-AT-0080</strain>
    </source>
</reference>
<keyword evidence="3" id="KW-1185">Reference proteome</keyword>
<protein>
    <recommendedName>
        <fullName evidence="1">SnoaL-like domain-containing protein</fullName>
    </recommendedName>
</protein>
<proteinExistence type="predicted"/>
<gene>
    <name evidence="2" type="ORF">B0J12DRAFT_702427</name>
</gene>
<accession>A0ABQ8G2A8</accession>
<dbReference type="EMBL" id="JAGTJR010000026">
    <property type="protein sequence ID" value="KAH7042251.1"/>
    <property type="molecule type" value="Genomic_DNA"/>
</dbReference>
<evidence type="ECO:0000313" key="2">
    <source>
        <dbReference type="EMBL" id="KAH7042251.1"/>
    </source>
</evidence>
<dbReference type="InterPro" id="IPR037401">
    <property type="entry name" value="SnoaL-like"/>
</dbReference>
<sequence>MAAQKISEFYTNYLAAYNAQQTSPDAKARFYTEDAILYTPESTINGRDAIMEFFKEGHKMVKEELRPRAVLEDDSHIFCELDAAFVALEDTPPNFVFKDGLAKGESVSHRSCASYTLRGGKIATITLFVWQNGTPIEPF</sequence>
<dbReference type="Pfam" id="PF12680">
    <property type="entry name" value="SnoaL_2"/>
    <property type="match status" value="1"/>
</dbReference>
<evidence type="ECO:0000313" key="3">
    <source>
        <dbReference type="Proteomes" id="UP000774617"/>
    </source>
</evidence>